<dbReference type="Proteomes" id="UP000198797">
    <property type="component" value="Unassembled WGS sequence"/>
</dbReference>
<feature type="transmembrane region" description="Helical" evidence="2">
    <location>
        <begin position="35"/>
        <end position="54"/>
    </location>
</feature>
<gene>
    <name evidence="3" type="ORF">GA0070216_10955</name>
</gene>
<feature type="region of interest" description="Disordered" evidence="1">
    <location>
        <begin position="128"/>
        <end position="207"/>
    </location>
</feature>
<feature type="region of interest" description="Disordered" evidence="1">
    <location>
        <begin position="75"/>
        <end position="98"/>
    </location>
</feature>
<evidence type="ECO:0000313" key="4">
    <source>
        <dbReference type="Proteomes" id="UP000198797"/>
    </source>
</evidence>
<reference evidence="4" key="1">
    <citation type="submission" date="2016-06" db="EMBL/GenBank/DDBJ databases">
        <authorList>
            <person name="Varghese N."/>
            <person name="Submissions Spin"/>
        </authorList>
    </citation>
    <scope>NUCLEOTIDE SEQUENCE [LARGE SCALE GENOMIC DNA]</scope>
    <source>
        <strain evidence="4">DSM 44100</strain>
    </source>
</reference>
<protein>
    <submittedName>
        <fullName evidence="3">Uncharacterized protein</fullName>
    </submittedName>
</protein>
<feature type="compositionally biased region" description="Low complexity" evidence="1">
    <location>
        <begin position="132"/>
        <end position="148"/>
    </location>
</feature>
<feature type="compositionally biased region" description="Low complexity" evidence="1">
    <location>
        <begin position="156"/>
        <end position="173"/>
    </location>
</feature>
<dbReference type="EMBL" id="FMCU01000009">
    <property type="protein sequence ID" value="SCF30401.1"/>
    <property type="molecule type" value="Genomic_DNA"/>
</dbReference>
<feature type="transmembrane region" description="Helical" evidence="2">
    <location>
        <begin position="106"/>
        <end position="126"/>
    </location>
</feature>
<keyword evidence="2" id="KW-0812">Transmembrane</keyword>
<sequence length="325" mass="33758">MIRMTGPRKAYTLLAVAALGVAVLAWRMGVDKANALVGLAGVFAASALGLLSLFSAIDPRLSRAAADAAAVPAGATPPALDAPAGSAATPSDPGPRRRWQRWRLPAGIAVLLLVIVGAVAVLSWPMDRTPDARSASPTTSADASSADPTAPPTPVGSTPTTDPSGATPATTPATPEPGPDGPTSGPGPTPTGRPTLTTGPVGPDWVPPADAPHWKLLADDSVYFLPKPRLARGTGAGTLIFQAKDHQLALYNWTDDPDDLSYEGCRNPKAQRYSSIDLELVDRTPVTYCQPDPGEPTVVNYVRIDHNRYGSTPASVDVTVWSIRS</sequence>
<feature type="compositionally biased region" description="Low complexity" evidence="1">
    <location>
        <begin position="192"/>
        <end position="203"/>
    </location>
</feature>
<feature type="compositionally biased region" description="Pro residues" evidence="1">
    <location>
        <begin position="174"/>
        <end position="191"/>
    </location>
</feature>
<keyword evidence="4" id="KW-1185">Reference proteome</keyword>
<evidence type="ECO:0000256" key="2">
    <source>
        <dbReference type="SAM" id="Phobius"/>
    </source>
</evidence>
<proteinExistence type="predicted"/>
<accession>A0A1C4ZCD4</accession>
<keyword evidence="2" id="KW-0472">Membrane</keyword>
<evidence type="ECO:0000256" key="1">
    <source>
        <dbReference type="SAM" id="MobiDB-lite"/>
    </source>
</evidence>
<organism evidence="3 4">
    <name type="scientific">Micromonospora matsumotoense</name>
    <dbReference type="NCBI Taxonomy" id="121616"/>
    <lineage>
        <taxon>Bacteria</taxon>
        <taxon>Bacillati</taxon>
        <taxon>Actinomycetota</taxon>
        <taxon>Actinomycetes</taxon>
        <taxon>Micromonosporales</taxon>
        <taxon>Micromonosporaceae</taxon>
        <taxon>Micromonospora</taxon>
    </lineage>
</organism>
<name>A0A1C4ZCD4_9ACTN</name>
<dbReference type="AlphaFoldDB" id="A0A1C4ZCD4"/>
<keyword evidence="2" id="KW-1133">Transmembrane helix</keyword>
<evidence type="ECO:0000313" key="3">
    <source>
        <dbReference type="EMBL" id="SCF30401.1"/>
    </source>
</evidence>